<dbReference type="OrthoDB" id="2159786at2759"/>
<dbReference type="EMBL" id="CP054537">
    <property type="protein sequence ID" value="QSL65372.1"/>
    <property type="molecule type" value="Genomic_DNA"/>
</dbReference>
<dbReference type="GO" id="GO:0017025">
    <property type="term" value="F:TBP-class protein binding"/>
    <property type="evidence" value="ECO:0007669"/>
    <property type="project" value="TreeGrafter"/>
</dbReference>
<organism evidence="1 2">
    <name type="scientific">Pneumocystis wakefieldiae</name>
    <dbReference type="NCBI Taxonomy" id="38082"/>
    <lineage>
        <taxon>Eukaryota</taxon>
        <taxon>Fungi</taxon>
        <taxon>Dikarya</taxon>
        <taxon>Ascomycota</taxon>
        <taxon>Taphrinomycotina</taxon>
        <taxon>Pneumocystomycetes</taxon>
        <taxon>Pneumocystaceae</taxon>
        <taxon>Pneumocystis</taxon>
    </lineage>
</organism>
<dbReference type="InterPro" id="IPR053029">
    <property type="entry name" value="RNA_pol_I-specific_init_factor"/>
</dbReference>
<dbReference type="Pfam" id="PF04090">
    <property type="entry name" value="Rrn11"/>
    <property type="match status" value="1"/>
</dbReference>
<name>A0A899FZF0_9ASCO</name>
<dbReference type="InterPro" id="IPR007224">
    <property type="entry name" value="TIF_Rrn11"/>
</dbReference>
<dbReference type="GO" id="GO:0070860">
    <property type="term" value="C:RNA polymerase I core factor complex"/>
    <property type="evidence" value="ECO:0007669"/>
    <property type="project" value="TreeGrafter"/>
</dbReference>
<evidence type="ECO:0000313" key="1">
    <source>
        <dbReference type="EMBL" id="QSL65372.1"/>
    </source>
</evidence>
<sequence length="227" mass="26552">MFVLPISRKIDKKQAKAEKEIYMKISPGPETLLNKKFEESKKFYSTRKHQIRALHTILHLCLLRGAFSEALCAFSILIRCREIRLYDIWDIGLEILRHTDPDQQERYLKGLLAFYQMPIRSGSSKDKIGEELLRALVLLYIEKREFGKLLNMLEDYLLSAPYSENSSFYEYAGMAALELSEGATIAAEKKRFCERAEYMFQKAKEKNKNMSDRNVYHVFSNKNGRID</sequence>
<dbReference type="GO" id="GO:0001164">
    <property type="term" value="F:RNA polymerase I core promoter sequence-specific DNA binding"/>
    <property type="evidence" value="ECO:0007669"/>
    <property type="project" value="InterPro"/>
</dbReference>
<proteinExistence type="predicted"/>
<protein>
    <submittedName>
        <fullName evidence="1">Uncharacterized protein</fullName>
    </submittedName>
</protein>
<dbReference type="GO" id="GO:0001181">
    <property type="term" value="F:RNA polymerase I general transcription initiation factor activity"/>
    <property type="evidence" value="ECO:0007669"/>
    <property type="project" value="InterPro"/>
</dbReference>
<dbReference type="Proteomes" id="UP000663699">
    <property type="component" value="Chromosome 6"/>
</dbReference>
<gene>
    <name evidence="1" type="ORF">MERGE_002682</name>
</gene>
<dbReference type="PANTHER" id="PTHR28244">
    <property type="entry name" value="RNA POLYMERASE I-SPECIFIC TRANSCRIPTION INITIATION FACTOR RRN11"/>
    <property type="match status" value="1"/>
</dbReference>
<reference evidence="1" key="1">
    <citation type="submission" date="2020-06" db="EMBL/GenBank/DDBJ databases">
        <title>Genomes of multiple members of Pneumocystis genus reveal paths to human pathogen Pneumocystis jirovecii.</title>
        <authorList>
            <person name="Cisse O.H."/>
            <person name="Ma L."/>
            <person name="Dekker J."/>
            <person name="Khil P."/>
            <person name="Jo J."/>
            <person name="Brenchley J."/>
            <person name="Blair R."/>
            <person name="Pahar B."/>
            <person name="Chabe M."/>
            <person name="Van Rompay K.A."/>
            <person name="Keesler R."/>
            <person name="Sukura A."/>
            <person name="Hirsch V."/>
            <person name="Kutty G."/>
            <person name="Liu Y."/>
            <person name="Peng L."/>
            <person name="Chen J."/>
            <person name="Song J."/>
            <person name="Weissenbacher-Lang C."/>
            <person name="Xu J."/>
            <person name="Upham N.S."/>
            <person name="Stajich J.E."/>
            <person name="Cuomo C.A."/>
            <person name="Cushion M.T."/>
            <person name="Kovacs J.A."/>
        </authorList>
    </citation>
    <scope>NUCLEOTIDE SEQUENCE</scope>
    <source>
        <strain evidence="1">2A</strain>
    </source>
</reference>
<dbReference type="PANTHER" id="PTHR28244:SF1">
    <property type="entry name" value="RNA POLYMERASE I-SPECIFIC TRANSCRIPTION INITIATION FACTOR RRN11"/>
    <property type="match status" value="1"/>
</dbReference>
<evidence type="ECO:0000313" key="2">
    <source>
        <dbReference type="Proteomes" id="UP000663699"/>
    </source>
</evidence>
<dbReference type="GO" id="GO:0042790">
    <property type="term" value="P:nucleolar large rRNA transcription by RNA polymerase I"/>
    <property type="evidence" value="ECO:0007669"/>
    <property type="project" value="TreeGrafter"/>
</dbReference>
<keyword evidence="2" id="KW-1185">Reference proteome</keyword>
<dbReference type="AlphaFoldDB" id="A0A899FZF0"/>
<accession>A0A899FZF0</accession>